<dbReference type="SUPFAM" id="SSF51735">
    <property type="entry name" value="NAD(P)-binding Rossmann-fold domains"/>
    <property type="match status" value="1"/>
</dbReference>
<gene>
    <name evidence="2" type="ordered locus">AMIS_5520</name>
</gene>
<protein>
    <submittedName>
        <fullName evidence="2">Putative NAD-dependent epimerase/dehydratase</fullName>
    </submittedName>
</protein>
<dbReference type="GO" id="GO:0004029">
    <property type="term" value="F:aldehyde dehydrogenase (NAD+) activity"/>
    <property type="evidence" value="ECO:0007669"/>
    <property type="project" value="TreeGrafter"/>
</dbReference>
<dbReference type="InterPro" id="IPR001509">
    <property type="entry name" value="Epimerase_deHydtase"/>
</dbReference>
<dbReference type="GO" id="GO:0005737">
    <property type="term" value="C:cytoplasm"/>
    <property type="evidence" value="ECO:0007669"/>
    <property type="project" value="TreeGrafter"/>
</dbReference>
<reference evidence="2 3" key="1">
    <citation type="submission" date="2012-02" db="EMBL/GenBank/DDBJ databases">
        <title>Complete genome sequence of Actinoplanes missouriensis 431 (= NBRC 102363).</title>
        <authorList>
            <person name="Ohnishi Y."/>
            <person name="Ishikawa J."/>
            <person name="Sekine M."/>
            <person name="Hosoyama A."/>
            <person name="Harada T."/>
            <person name="Narita H."/>
            <person name="Hata T."/>
            <person name="Konno Y."/>
            <person name="Tutikane K."/>
            <person name="Fujita N."/>
            <person name="Horinouchi S."/>
            <person name="Hayakawa M."/>
        </authorList>
    </citation>
    <scope>NUCLEOTIDE SEQUENCE [LARGE SCALE GENOMIC DNA]</scope>
    <source>
        <strain evidence="3">ATCC 14538 / DSM 43046 / CBS 188.64 / JCM 3121 / NBRC 102363 / NCIMB 12654 / NRRL B-3342 / UNCC 431</strain>
    </source>
</reference>
<dbReference type="eggNOG" id="COG0451">
    <property type="taxonomic scope" value="Bacteria"/>
</dbReference>
<organism evidence="2 3">
    <name type="scientific">Actinoplanes missouriensis (strain ATCC 14538 / DSM 43046 / CBS 188.64 / JCM 3121 / NBRC 102363 / NCIMB 12654 / NRRL B-3342 / UNCC 431)</name>
    <dbReference type="NCBI Taxonomy" id="512565"/>
    <lineage>
        <taxon>Bacteria</taxon>
        <taxon>Bacillati</taxon>
        <taxon>Actinomycetota</taxon>
        <taxon>Actinomycetes</taxon>
        <taxon>Micromonosporales</taxon>
        <taxon>Micromonosporaceae</taxon>
        <taxon>Actinoplanes</taxon>
    </lineage>
</organism>
<dbReference type="InterPro" id="IPR051783">
    <property type="entry name" value="NAD(P)-dependent_oxidoreduct"/>
</dbReference>
<evidence type="ECO:0000313" key="2">
    <source>
        <dbReference type="EMBL" id="BAL85772.1"/>
    </source>
</evidence>
<dbReference type="Proteomes" id="UP000007882">
    <property type="component" value="Chromosome"/>
</dbReference>
<name>I0GYD5_ACTM4</name>
<dbReference type="AlphaFoldDB" id="I0GYD5"/>
<dbReference type="RefSeq" id="WP_014440672.1">
    <property type="nucleotide sequence ID" value="NC_017093.1"/>
</dbReference>
<sequence>MAQHVVVGSGPIGSKVASLLADQGESVRVVTRSGRGPEHPLIERVAADAADARRLTELTAGAEVLYNCANPKYTEWEKLWFPMNNAMLAAATAAGAVYAITGNLYGYGPQPGGRMTESTPLAATGRKGRIRNRMWQDALTSGVRTVEVRGSDYVGAGTAGVFSAALLPAIQKGRAAWAPANVDLPHSFTYTGDMARALVTLARDNRSYGKGWHVPSPAPVTIRQMAARYCELTGQPQLKIHIVPRFVMRTAGLVVPIARELAEMDYQFYAPFVMDSSLTERTFGLTATDLDVALRETADAAEETAARTM</sequence>
<dbReference type="Pfam" id="PF01370">
    <property type="entry name" value="Epimerase"/>
    <property type="match status" value="1"/>
</dbReference>
<dbReference type="HOGENOM" id="CLU_049717_1_0_11"/>
<dbReference type="STRING" id="512565.AMIS_5520"/>
<dbReference type="InterPro" id="IPR036291">
    <property type="entry name" value="NAD(P)-bd_dom_sf"/>
</dbReference>
<evidence type="ECO:0000313" key="3">
    <source>
        <dbReference type="Proteomes" id="UP000007882"/>
    </source>
</evidence>
<dbReference type="EMBL" id="AP012319">
    <property type="protein sequence ID" value="BAL85772.1"/>
    <property type="molecule type" value="Genomic_DNA"/>
</dbReference>
<dbReference type="Gene3D" id="3.40.50.720">
    <property type="entry name" value="NAD(P)-binding Rossmann-like Domain"/>
    <property type="match status" value="1"/>
</dbReference>
<dbReference type="PANTHER" id="PTHR48079">
    <property type="entry name" value="PROTEIN YEEZ"/>
    <property type="match status" value="1"/>
</dbReference>
<feature type="domain" description="NAD-dependent epimerase/dehydratase" evidence="1">
    <location>
        <begin position="8"/>
        <end position="207"/>
    </location>
</feature>
<proteinExistence type="predicted"/>
<accession>I0GYD5</accession>
<evidence type="ECO:0000259" key="1">
    <source>
        <dbReference type="Pfam" id="PF01370"/>
    </source>
</evidence>
<keyword evidence="3" id="KW-1185">Reference proteome</keyword>
<dbReference type="PANTHER" id="PTHR48079:SF6">
    <property type="entry name" value="NAD(P)-BINDING DOMAIN-CONTAINING PROTEIN-RELATED"/>
    <property type="match status" value="1"/>
</dbReference>
<dbReference type="KEGG" id="ams:AMIS_5520"/>
<dbReference type="PATRIC" id="fig|512565.3.peg.553"/>
<dbReference type="OrthoDB" id="8205493at2"/>